<dbReference type="Proteomes" id="UP000827892">
    <property type="component" value="Chromosome III"/>
</dbReference>
<accession>A0AAE9IRI1</accession>
<dbReference type="AlphaFoldDB" id="A0AAE9IRI1"/>
<organism evidence="1 2">
    <name type="scientific">Caenorhabditis briggsae</name>
    <dbReference type="NCBI Taxonomy" id="6238"/>
    <lineage>
        <taxon>Eukaryota</taxon>
        <taxon>Metazoa</taxon>
        <taxon>Ecdysozoa</taxon>
        <taxon>Nematoda</taxon>
        <taxon>Chromadorea</taxon>
        <taxon>Rhabditida</taxon>
        <taxon>Rhabditina</taxon>
        <taxon>Rhabditomorpha</taxon>
        <taxon>Rhabditoidea</taxon>
        <taxon>Rhabditidae</taxon>
        <taxon>Peloderinae</taxon>
        <taxon>Caenorhabditis</taxon>
    </lineage>
</organism>
<evidence type="ECO:0000313" key="2">
    <source>
        <dbReference type="Proteomes" id="UP000827892"/>
    </source>
</evidence>
<sequence length="110" mass="12381">MMFQFGKLQSTVMTSAQRNSSQDGAQYPPGGILLICTYPEEHGICDHVNNIVAIHEHFAAHTKCFRFVCQCGKQFAEQVSVCDHRRQCAIFFDHYRNPGGKPSIGADQIY</sequence>
<proteinExistence type="predicted"/>
<evidence type="ECO:0000313" key="1">
    <source>
        <dbReference type="EMBL" id="ULU02591.1"/>
    </source>
</evidence>
<dbReference type="EMBL" id="CP090893">
    <property type="protein sequence ID" value="ULU02591.1"/>
    <property type="molecule type" value="Genomic_DNA"/>
</dbReference>
<name>A0AAE9IRI1_CAEBR</name>
<gene>
    <name evidence="1" type="ORF">L3Y34_002286</name>
</gene>
<protein>
    <submittedName>
        <fullName evidence="1">Uncharacterized protein</fullName>
    </submittedName>
</protein>
<reference evidence="1 2" key="1">
    <citation type="submission" date="2022-05" db="EMBL/GenBank/DDBJ databases">
        <title>Chromosome-level reference genomes for two strains of Caenorhabditis briggsae: an improved platform for comparative genomics.</title>
        <authorList>
            <person name="Stevens L."/>
            <person name="Andersen E.C."/>
        </authorList>
    </citation>
    <scope>NUCLEOTIDE SEQUENCE [LARGE SCALE GENOMIC DNA]</scope>
    <source>
        <strain evidence="1">QX1410_ONT</strain>
        <tissue evidence="1">Whole-organism</tissue>
    </source>
</reference>